<reference evidence="2 3" key="1">
    <citation type="submission" date="2021-02" db="EMBL/GenBank/DDBJ databases">
        <title>Streptomyces spirodelae sp. nov., isolated from duckweed.</title>
        <authorList>
            <person name="Saimee Y."/>
            <person name="Duangmal K."/>
        </authorList>
    </citation>
    <scope>NUCLEOTIDE SEQUENCE [LARGE SCALE GENOMIC DNA]</scope>
    <source>
        <strain evidence="2 3">DW4-2</strain>
    </source>
</reference>
<accession>A0ABS3X3F4</accession>
<feature type="region of interest" description="Disordered" evidence="1">
    <location>
        <begin position="53"/>
        <end position="76"/>
    </location>
</feature>
<protein>
    <recommendedName>
        <fullName evidence="4">C2H2-type domain-containing protein</fullName>
    </recommendedName>
</protein>
<organism evidence="2 3">
    <name type="scientific">Streptomyces spirodelae</name>
    <dbReference type="NCBI Taxonomy" id="2812904"/>
    <lineage>
        <taxon>Bacteria</taxon>
        <taxon>Bacillati</taxon>
        <taxon>Actinomycetota</taxon>
        <taxon>Actinomycetes</taxon>
        <taxon>Kitasatosporales</taxon>
        <taxon>Streptomycetaceae</taxon>
        <taxon>Streptomyces</taxon>
    </lineage>
</organism>
<dbReference type="EMBL" id="JAFFZN010000045">
    <property type="protein sequence ID" value="MBO8189908.1"/>
    <property type="molecule type" value="Genomic_DNA"/>
</dbReference>
<evidence type="ECO:0000256" key="1">
    <source>
        <dbReference type="SAM" id="MobiDB-lite"/>
    </source>
</evidence>
<gene>
    <name evidence="2" type="ORF">JW592_31335</name>
</gene>
<sequence>MTTSAAPTFAVYGRIVATTPLFHVVCDHCPQWLGPVTDDFEQHVRDVRQHAAQHPAPSAGARWIPGSTAPRRATRGEEVGQVPVYRVICDECGSRYTGRGGTDRDQLAQYIALHVAVHEAAYRVATEGTLEAVRAHQAASEADPGRWAY</sequence>
<proteinExistence type="predicted"/>
<evidence type="ECO:0008006" key="4">
    <source>
        <dbReference type="Google" id="ProtNLM"/>
    </source>
</evidence>
<keyword evidence="3" id="KW-1185">Reference proteome</keyword>
<evidence type="ECO:0000313" key="3">
    <source>
        <dbReference type="Proteomes" id="UP001518976"/>
    </source>
</evidence>
<name>A0ABS3X3F4_9ACTN</name>
<dbReference type="RefSeq" id="WP_209268662.1">
    <property type="nucleotide sequence ID" value="NZ_JAFFZN010000045.1"/>
</dbReference>
<comment type="caution">
    <text evidence="2">The sequence shown here is derived from an EMBL/GenBank/DDBJ whole genome shotgun (WGS) entry which is preliminary data.</text>
</comment>
<evidence type="ECO:0000313" key="2">
    <source>
        <dbReference type="EMBL" id="MBO8189908.1"/>
    </source>
</evidence>
<dbReference type="Proteomes" id="UP001518976">
    <property type="component" value="Unassembled WGS sequence"/>
</dbReference>